<reference evidence="4" key="1">
    <citation type="submission" date="2023-01" db="EMBL/GenBank/DDBJ databases">
        <title>Metagenome sequencing of chrysophaentin producing Chrysophaeum taylorii.</title>
        <authorList>
            <person name="Davison J."/>
            <person name="Bewley C."/>
        </authorList>
    </citation>
    <scope>NUCLEOTIDE SEQUENCE</scope>
    <source>
        <strain evidence="4">NIES-1699</strain>
    </source>
</reference>
<feature type="domain" description="Aldehyde dehydrogenase" evidence="3">
    <location>
        <begin position="39"/>
        <end position="493"/>
    </location>
</feature>
<dbReference type="AlphaFoldDB" id="A0AAD7U8S3"/>
<evidence type="ECO:0000313" key="4">
    <source>
        <dbReference type="EMBL" id="KAJ8599284.1"/>
    </source>
</evidence>
<dbReference type="FunFam" id="3.40.309.10:FF:000009">
    <property type="entry name" value="Aldehyde dehydrogenase A"/>
    <property type="match status" value="1"/>
</dbReference>
<dbReference type="PANTHER" id="PTHR11699">
    <property type="entry name" value="ALDEHYDE DEHYDROGENASE-RELATED"/>
    <property type="match status" value="1"/>
</dbReference>
<dbReference type="Gene3D" id="3.40.605.10">
    <property type="entry name" value="Aldehyde Dehydrogenase, Chain A, domain 1"/>
    <property type="match status" value="1"/>
</dbReference>
<dbReference type="SUPFAM" id="SSF53720">
    <property type="entry name" value="ALDH-like"/>
    <property type="match status" value="1"/>
</dbReference>
<dbReference type="Gene3D" id="3.40.309.10">
    <property type="entry name" value="Aldehyde Dehydrogenase, Chain A, domain 2"/>
    <property type="match status" value="1"/>
</dbReference>
<keyword evidence="5" id="KW-1185">Reference proteome</keyword>
<dbReference type="InterPro" id="IPR016163">
    <property type="entry name" value="Ald_DH_C"/>
</dbReference>
<organism evidence="4 5">
    <name type="scientific">Chrysophaeum taylorii</name>
    <dbReference type="NCBI Taxonomy" id="2483200"/>
    <lineage>
        <taxon>Eukaryota</taxon>
        <taxon>Sar</taxon>
        <taxon>Stramenopiles</taxon>
        <taxon>Ochrophyta</taxon>
        <taxon>Pelagophyceae</taxon>
        <taxon>Pelagomonadales</taxon>
        <taxon>Pelagomonadaceae</taxon>
        <taxon>Chrysophaeum</taxon>
    </lineage>
</organism>
<evidence type="ECO:0000256" key="1">
    <source>
        <dbReference type="ARBA" id="ARBA00009986"/>
    </source>
</evidence>
<dbReference type="Proteomes" id="UP001230188">
    <property type="component" value="Unassembled WGS sequence"/>
</dbReference>
<accession>A0AAD7U8S3</accession>
<keyword evidence="2" id="KW-0560">Oxidoreductase</keyword>
<gene>
    <name evidence="4" type="ORF">CTAYLR_006773</name>
</gene>
<name>A0AAD7U8S3_9STRA</name>
<dbReference type="FunFam" id="3.40.605.10:FF:000007">
    <property type="entry name" value="NAD/NADP-dependent betaine aldehyde dehydrogenase"/>
    <property type="match status" value="1"/>
</dbReference>
<comment type="caution">
    <text evidence="4">The sequence shown here is derived from an EMBL/GenBank/DDBJ whole genome shotgun (WGS) entry which is preliminary data.</text>
</comment>
<dbReference type="InterPro" id="IPR016162">
    <property type="entry name" value="Ald_DH_N"/>
</dbReference>
<evidence type="ECO:0000313" key="5">
    <source>
        <dbReference type="Proteomes" id="UP001230188"/>
    </source>
</evidence>
<dbReference type="InterPro" id="IPR015590">
    <property type="entry name" value="Aldehyde_DH_dom"/>
</dbReference>
<dbReference type="GO" id="GO:0016620">
    <property type="term" value="F:oxidoreductase activity, acting on the aldehyde or oxo group of donors, NAD or NADP as acceptor"/>
    <property type="evidence" value="ECO:0007669"/>
    <property type="project" value="InterPro"/>
</dbReference>
<dbReference type="InterPro" id="IPR016161">
    <property type="entry name" value="Ald_DH/histidinol_DH"/>
</dbReference>
<evidence type="ECO:0000256" key="2">
    <source>
        <dbReference type="ARBA" id="ARBA00023002"/>
    </source>
</evidence>
<comment type="similarity">
    <text evidence="1">Belongs to the aldehyde dehydrogenase family.</text>
</comment>
<dbReference type="EMBL" id="JAQMWT010000574">
    <property type="protein sequence ID" value="KAJ8599284.1"/>
    <property type="molecule type" value="Genomic_DNA"/>
</dbReference>
<sequence>MKGSRLSRWLLLRRPRRRCLQHYGLWVDGREVEAASWGSVVNPATGEVVYTTGLASVEDVDAAVASAKAAQVEWEAAGARTRGRVLRAAAQKLRDKLPELIEVETRATGRPIREYRAQLGRVPEWLEYHASVAESSEGTVPPFADAVDHVALVRRRALGVCGLVSAFNHPLLLATKKVSVALATGNTCVVKPPEVAPASVVELAKCLSAAGAPPGVCNVATGLGAIAATRLADHDDVAKIDFTGGTRVGRELGAIVGAKAKHYCAELGGNAPVLVFDDVRSVREAVDGVAFAAFVASGQTCVSAKRILVHADVFDDFAARLAAKAGGLRLGDPMDPTTHVGPLVTRAARDAVAAQVGQAYAEGAVPIAGGAIPDKTRCALTDVGSFFEPTVLTSVRPSFRCFQEEIFGPVVSLVPFRDEAEAVALANDNQYALGAAIWTSDVKRTHRLMSKLHAGIIWCGTHHRNSPDAPWGGFGHSGIGRENGLDAHREYTAPYTMIIRTADEPEDWFAGGSARYG</sequence>
<proteinExistence type="inferred from homology"/>
<evidence type="ECO:0000259" key="3">
    <source>
        <dbReference type="Pfam" id="PF00171"/>
    </source>
</evidence>
<protein>
    <recommendedName>
        <fullName evidence="3">Aldehyde dehydrogenase domain-containing protein</fullName>
    </recommendedName>
</protein>
<dbReference type="Pfam" id="PF00171">
    <property type="entry name" value="Aldedh"/>
    <property type="match status" value="1"/>
</dbReference>